<dbReference type="PROSITE" id="PS50114">
    <property type="entry name" value="GATA_ZN_FINGER_2"/>
    <property type="match status" value="1"/>
</dbReference>
<dbReference type="InterPro" id="IPR013088">
    <property type="entry name" value="Znf_NHR/GATA"/>
</dbReference>
<proteinExistence type="predicted"/>
<dbReference type="GO" id="GO:0008270">
    <property type="term" value="F:zinc ion binding"/>
    <property type="evidence" value="ECO:0007669"/>
    <property type="project" value="UniProtKB-KW"/>
</dbReference>
<sequence>MNQLGNNSNNDRPITLPPISSLDVRFTSNTPNRSTNVSTSLPSPPMPTAVVQPPLACFDQPPHHHYYPSAVAAPYIQPKPTLNTKELASHRRMQEDMDHIAKHCLTIHDTVRQQRLTTTELNSSHQPWLDDMITEANELLNALLRIQKQQLFSQQQATPYLPAVAINKQQDDDDDVSSNNSSNNNNEETTSQRRKRRKRAPFQGRCHACNSSETPEWRRGPDGARTLCNACGLHYAKMERKRAAAAAAAAAVQDQQPSQQYHKNGMSSPFSSASSTSDGSVHDDIVLTP</sequence>
<comment type="caution">
    <text evidence="7">The sequence shown here is derived from an EMBL/GenBank/DDBJ whole genome shotgun (WGS) entry which is preliminary data.</text>
</comment>
<evidence type="ECO:0000259" key="6">
    <source>
        <dbReference type="PROSITE" id="PS50114"/>
    </source>
</evidence>
<keyword evidence="8" id="KW-1185">Reference proteome</keyword>
<feature type="region of interest" description="Disordered" evidence="5">
    <location>
        <begin position="249"/>
        <end position="289"/>
    </location>
</feature>
<feature type="compositionally biased region" description="Polar residues" evidence="5">
    <location>
        <begin position="253"/>
        <end position="266"/>
    </location>
</feature>
<organism evidence="7 8">
    <name type="scientific">Lichtheimia corymbifera JMRC:FSU:9682</name>
    <dbReference type="NCBI Taxonomy" id="1263082"/>
    <lineage>
        <taxon>Eukaryota</taxon>
        <taxon>Fungi</taxon>
        <taxon>Fungi incertae sedis</taxon>
        <taxon>Mucoromycota</taxon>
        <taxon>Mucoromycotina</taxon>
        <taxon>Mucoromycetes</taxon>
        <taxon>Mucorales</taxon>
        <taxon>Lichtheimiaceae</taxon>
        <taxon>Lichtheimia</taxon>
    </lineage>
</organism>
<feature type="region of interest" description="Disordered" evidence="5">
    <location>
        <begin position="1"/>
        <end position="46"/>
    </location>
</feature>
<name>A0A068RV41_9FUNG</name>
<keyword evidence="3" id="KW-0862">Zinc</keyword>
<feature type="compositionally biased region" description="Low complexity" evidence="5">
    <location>
        <begin position="267"/>
        <end position="279"/>
    </location>
</feature>
<keyword evidence="1" id="KW-0479">Metal-binding</keyword>
<dbReference type="InterPro" id="IPR051140">
    <property type="entry name" value="GATA_TF"/>
</dbReference>
<dbReference type="InterPro" id="IPR000679">
    <property type="entry name" value="Znf_GATA"/>
</dbReference>
<dbReference type="Gene3D" id="3.30.50.10">
    <property type="entry name" value="Erythroid Transcription Factor GATA-1, subunit A"/>
    <property type="match status" value="1"/>
</dbReference>
<dbReference type="PANTHER" id="PTHR45658:SF122">
    <property type="entry name" value="GATA ZINC FINGER DOMAIN-CONTAINING PROTEIN 6"/>
    <property type="match status" value="1"/>
</dbReference>
<feature type="compositionally biased region" description="Low complexity" evidence="5">
    <location>
        <begin position="177"/>
        <end position="186"/>
    </location>
</feature>
<reference evidence="7" key="1">
    <citation type="submission" date="2013-08" db="EMBL/GenBank/DDBJ databases">
        <title>Gene expansion shapes genome architecture in the human pathogen Lichtheimia corymbifera: an evolutionary genomics analysis in the ancient terrestrial Mucorales (Mucoromycotina).</title>
        <authorList>
            <person name="Schwartze V.U."/>
            <person name="Winter S."/>
            <person name="Shelest E."/>
            <person name="Marcet-Houben M."/>
            <person name="Horn F."/>
            <person name="Wehner S."/>
            <person name="Hoffmann K."/>
            <person name="Riege K."/>
            <person name="Sammeth M."/>
            <person name="Nowrousian M."/>
            <person name="Valiante V."/>
            <person name="Linde J."/>
            <person name="Jacobsen I.D."/>
            <person name="Marz M."/>
            <person name="Brakhage A.A."/>
            <person name="Gabaldon T."/>
            <person name="Bocker S."/>
            <person name="Voigt K."/>
        </authorList>
    </citation>
    <scope>NUCLEOTIDE SEQUENCE [LARGE SCALE GENOMIC DNA]</scope>
    <source>
        <strain evidence="7">FSU 9682</strain>
    </source>
</reference>
<evidence type="ECO:0000256" key="2">
    <source>
        <dbReference type="ARBA" id="ARBA00022771"/>
    </source>
</evidence>
<dbReference type="PANTHER" id="PTHR45658">
    <property type="entry name" value="GATA TRANSCRIPTION FACTOR"/>
    <property type="match status" value="1"/>
</dbReference>
<keyword evidence="2 4" id="KW-0863">Zinc-finger</keyword>
<evidence type="ECO:0000256" key="5">
    <source>
        <dbReference type="SAM" id="MobiDB-lite"/>
    </source>
</evidence>
<feature type="region of interest" description="Disordered" evidence="5">
    <location>
        <begin position="170"/>
        <end position="222"/>
    </location>
</feature>
<feature type="compositionally biased region" description="Basic and acidic residues" evidence="5">
    <location>
        <begin position="280"/>
        <end position="289"/>
    </location>
</feature>
<feature type="compositionally biased region" description="Polar residues" evidence="5">
    <location>
        <begin position="1"/>
        <end position="12"/>
    </location>
</feature>
<evidence type="ECO:0000313" key="7">
    <source>
        <dbReference type="EMBL" id="CDH54008.1"/>
    </source>
</evidence>
<evidence type="ECO:0000313" key="8">
    <source>
        <dbReference type="Proteomes" id="UP000027586"/>
    </source>
</evidence>
<evidence type="ECO:0000256" key="1">
    <source>
        <dbReference type="ARBA" id="ARBA00022723"/>
    </source>
</evidence>
<dbReference type="STRING" id="1263082.A0A068RV41"/>
<accession>A0A068RV41</accession>
<dbReference type="Proteomes" id="UP000027586">
    <property type="component" value="Unassembled WGS sequence"/>
</dbReference>
<dbReference type="EMBL" id="CBTN010000020">
    <property type="protein sequence ID" value="CDH54008.1"/>
    <property type="molecule type" value="Genomic_DNA"/>
</dbReference>
<feature type="compositionally biased region" description="Polar residues" evidence="5">
    <location>
        <begin position="26"/>
        <end position="41"/>
    </location>
</feature>
<dbReference type="SUPFAM" id="SSF57716">
    <property type="entry name" value="Glucocorticoid receptor-like (DNA-binding domain)"/>
    <property type="match status" value="1"/>
</dbReference>
<dbReference type="SMART" id="SM00401">
    <property type="entry name" value="ZnF_GATA"/>
    <property type="match status" value="1"/>
</dbReference>
<feature type="domain" description="GATA-type" evidence="6">
    <location>
        <begin position="205"/>
        <end position="255"/>
    </location>
</feature>
<dbReference type="CDD" id="cd00202">
    <property type="entry name" value="ZnF_GATA"/>
    <property type="match status" value="1"/>
</dbReference>
<dbReference type="AlphaFoldDB" id="A0A068RV41"/>
<dbReference type="Pfam" id="PF00320">
    <property type="entry name" value="GATA"/>
    <property type="match status" value="1"/>
</dbReference>
<gene>
    <name evidence="7" type="ORF">LCOR_05300.1</name>
</gene>
<dbReference type="GO" id="GO:0006355">
    <property type="term" value="P:regulation of DNA-templated transcription"/>
    <property type="evidence" value="ECO:0007669"/>
    <property type="project" value="InterPro"/>
</dbReference>
<dbReference type="OrthoDB" id="2162994at2759"/>
<evidence type="ECO:0000256" key="4">
    <source>
        <dbReference type="PROSITE-ProRule" id="PRU00094"/>
    </source>
</evidence>
<dbReference type="GO" id="GO:0043565">
    <property type="term" value="F:sequence-specific DNA binding"/>
    <property type="evidence" value="ECO:0007669"/>
    <property type="project" value="InterPro"/>
</dbReference>
<evidence type="ECO:0000256" key="3">
    <source>
        <dbReference type="ARBA" id="ARBA00022833"/>
    </source>
</evidence>
<dbReference type="VEuPathDB" id="FungiDB:LCOR_05300.1"/>
<protein>
    <recommendedName>
        <fullName evidence="6">GATA-type domain-containing protein</fullName>
    </recommendedName>
</protein>